<reference evidence="2 3" key="1">
    <citation type="submission" date="2020-08" db="EMBL/GenBank/DDBJ databases">
        <title>Whole genome shotgun sequence of Actinocatenispora thailandica NBRC 105041.</title>
        <authorList>
            <person name="Komaki H."/>
            <person name="Tamura T."/>
        </authorList>
    </citation>
    <scope>NUCLEOTIDE SEQUENCE [LARGE SCALE GENOMIC DNA]</scope>
    <source>
        <strain evidence="2 3">NBRC 105041</strain>
    </source>
</reference>
<accession>A0A7R7DU15</accession>
<proteinExistence type="predicted"/>
<dbReference type="InterPro" id="IPR005097">
    <property type="entry name" value="Sacchrp_dh_NADP-bd"/>
</dbReference>
<gene>
    <name evidence="2" type="ORF">Athai_53300</name>
</gene>
<keyword evidence="3" id="KW-1185">Reference proteome</keyword>
<protein>
    <submittedName>
        <fullName evidence="2">Membrane protein</fullName>
    </submittedName>
</protein>
<feature type="domain" description="Saccharopine dehydrogenase NADP binding" evidence="1">
    <location>
        <begin position="4"/>
        <end position="100"/>
    </location>
</feature>
<organism evidence="2 3">
    <name type="scientific">Actinocatenispora thailandica</name>
    <dbReference type="NCBI Taxonomy" id="227318"/>
    <lineage>
        <taxon>Bacteria</taxon>
        <taxon>Bacillati</taxon>
        <taxon>Actinomycetota</taxon>
        <taxon>Actinomycetes</taxon>
        <taxon>Micromonosporales</taxon>
        <taxon>Micromonosporaceae</taxon>
        <taxon>Actinocatenispora</taxon>
    </lineage>
</organism>
<dbReference type="PANTHER" id="PTHR43781">
    <property type="entry name" value="SACCHAROPINE DEHYDROGENASE"/>
    <property type="match status" value="1"/>
</dbReference>
<evidence type="ECO:0000313" key="3">
    <source>
        <dbReference type="Proteomes" id="UP000611640"/>
    </source>
</evidence>
<name>A0A7R7DU15_9ACTN</name>
<dbReference type="Proteomes" id="UP000611640">
    <property type="component" value="Chromosome"/>
</dbReference>
<sequence>MNEIWILGATGRTGRAIAARLAASATPVLVGRDRARLAALADTFPGPARVVPAGSVDEAAARLRDAAPPVVVNTIGPFTSTMPAVVAALPPGTHYVDLANELPAVAGLLDRHDDAVAGRHCLVTGGGYGVLGTESVVRRLCADRPTPARVRVDAVPMVRNEPGRLGPALAASIVDGLAAGGLRYERGRLVRTRLGNDPARLTLPDGTTARTAGVPTGELVAAQRASGAPAVVAASSMAPSGTAARAVLPAVTALLSRPSIGGFAKRRLARVQVADRPPARPFTWAHARAWWSDGSSREGWLRAGDAMAFTVATAATLAERLAAGAGRPGAYTPAALFGPDLAVTAGAEFLLDPARTAD</sequence>
<dbReference type="EMBL" id="AP023355">
    <property type="protein sequence ID" value="BCJ37827.1"/>
    <property type="molecule type" value="Genomic_DNA"/>
</dbReference>
<dbReference type="PANTHER" id="PTHR43781:SF1">
    <property type="entry name" value="SACCHAROPINE DEHYDROGENASE"/>
    <property type="match status" value="1"/>
</dbReference>
<evidence type="ECO:0000313" key="2">
    <source>
        <dbReference type="EMBL" id="BCJ37827.1"/>
    </source>
</evidence>
<dbReference type="SUPFAM" id="SSF51735">
    <property type="entry name" value="NAD(P)-binding Rossmann-fold domains"/>
    <property type="match status" value="1"/>
</dbReference>
<evidence type="ECO:0000259" key="1">
    <source>
        <dbReference type="Pfam" id="PF03435"/>
    </source>
</evidence>
<dbReference type="RefSeq" id="WP_203963978.1">
    <property type="nucleotide sequence ID" value="NZ_AP023355.1"/>
</dbReference>
<dbReference type="Gene3D" id="3.40.50.720">
    <property type="entry name" value="NAD(P)-binding Rossmann-like Domain"/>
    <property type="match status" value="1"/>
</dbReference>
<dbReference type="AlphaFoldDB" id="A0A7R7DU15"/>
<dbReference type="KEGG" id="atl:Athai_53300"/>
<dbReference type="InterPro" id="IPR036291">
    <property type="entry name" value="NAD(P)-bd_dom_sf"/>
</dbReference>
<dbReference type="Pfam" id="PF03435">
    <property type="entry name" value="Sacchrp_dh_NADP"/>
    <property type="match status" value="1"/>
</dbReference>